<protein>
    <submittedName>
        <fullName evidence="1">Uncharacterized protein</fullName>
    </submittedName>
</protein>
<dbReference type="AlphaFoldDB" id="Q31HE1"/>
<proteinExistence type="predicted"/>
<name>Q31HE1_HYDCU</name>
<evidence type="ECO:0000313" key="1">
    <source>
        <dbReference type="EMBL" id="ABB41432.1"/>
    </source>
</evidence>
<dbReference type="eggNOG" id="ENOG503308T">
    <property type="taxonomic scope" value="Bacteria"/>
</dbReference>
<dbReference type="EMBL" id="CP000109">
    <property type="protein sequence ID" value="ABB41432.1"/>
    <property type="molecule type" value="Genomic_DNA"/>
</dbReference>
<dbReference type="KEGG" id="tcx:Tcr_0836"/>
<reference evidence="1" key="1">
    <citation type="submission" date="2006-07" db="EMBL/GenBank/DDBJ databases">
        <title>Complete sequence of Thiomicrospira crunogena XCL-2.</title>
        <authorList>
            <consortium name="US DOE Joint Genome Institute"/>
            <person name="Copeland A."/>
            <person name="Lucas S."/>
            <person name="Lapidus A."/>
            <person name="Barry K."/>
            <person name="Detter J.C."/>
            <person name="Glavina del Rio T."/>
            <person name="Hammon N."/>
            <person name="Israni S."/>
            <person name="Dalin E."/>
            <person name="Tice H."/>
            <person name="Pitluck S."/>
            <person name="Chain P."/>
            <person name="Malfatti S."/>
            <person name="Shin M."/>
            <person name="Vergez L."/>
            <person name="Schmutz J."/>
            <person name="Larimer F."/>
            <person name="Land M."/>
            <person name="Hauser L."/>
            <person name="Kyrpides N."/>
            <person name="Lykidis A."/>
            <person name="Scott K.M."/>
            <person name="Sievert S."/>
            <person name="Kerfeld C."/>
            <person name="Freyermuth S."/>
            <person name="Dobrinski K."/>
            <person name="Boller A."/>
            <person name="Fitzpatrick K."/>
            <person name="Thoma P."/>
            <person name="Moore J."/>
            <person name="Richardson P."/>
        </authorList>
    </citation>
    <scope>NUCLEOTIDE SEQUENCE</scope>
    <source>
        <strain evidence="1">XCL-2</strain>
    </source>
</reference>
<organism evidence="1">
    <name type="scientific">Hydrogenovibrio crunogenus (strain DSM 25203 / XCL-2)</name>
    <name type="common">Thiomicrospira crunogena</name>
    <dbReference type="NCBI Taxonomy" id="317025"/>
    <lineage>
        <taxon>Bacteria</taxon>
        <taxon>Pseudomonadati</taxon>
        <taxon>Pseudomonadota</taxon>
        <taxon>Gammaproteobacteria</taxon>
        <taxon>Thiotrichales</taxon>
        <taxon>Piscirickettsiaceae</taxon>
        <taxon>Hydrogenovibrio</taxon>
    </lineage>
</organism>
<gene>
    <name evidence="1" type="ordered locus">Tcr_0836</name>
</gene>
<dbReference type="OrthoDB" id="7055727at2"/>
<accession>Q31HE1</accession>
<dbReference type="HOGENOM" id="CLU_1072093_0_0_6"/>
<sequence>MKYEYALKNDDNGGYERVYPSSLHDAVFRESLKSETLLDSEQKVRLYPRYRKDAPHFYARSSIRRRLASKPKDTSAHDREVKSLVSFGNNADPLTVGYYDFPKGEKEFQEIYRLRDYEWDSECSYVIDRYNYVQFDVLGRSKKIGLREKQPLVAIEVVDTHFIDKKSFNKIRQMTRFNPLVVIVYFLFGEGKLNHKKYTRGNAARLRANFYIEDGSFWIGKYRLEEKHFSKKINFKSEDDYYDAVRALEVNEYIR</sequence>